<dbReference type="GO" id="GO:0016491">
    <property type="term" value="F:oxidoreductase activity"/>
    <property type="evidence" value="ECO:0007669"/>
    <property type="project" value="InterPro"/>
</dbReference>
<dbReference type="Pfam" id="PF01593">
    <property type="entry name" value="Amino_oxidase"/>
    <property type="match status" value="1"/>
</dbReference>
<dbReference type="GO" id="GO:0050660">
    <property type="term" value="F:flavin adenine dinucleotide binding"/>
    <property type="evidence" value="ECO:0007669"/>
    <property type="project" value="TreeGrafter"/>
</dbReference>
<dbReference type="NCBIfam" id="NF005547">
    <property type="entry name" value="PRK07208.1-3"/>
    <property type="match status" value="1"/>
</dbReference>
<gene>
    <name evidence="2" type="ORF">FHG71_11625</name>
</gene>
<accession>A0A5C4NFI9</accession>
<dbReference type="PANTHER" id="PTHR21197:SF0">
    <property type="entry name" value="UDP-GALACTOPYRANOSE MUTASE"/>
    <property type="match status" value="1"/>
</dbReference>
<evidence type="ECO:0000259" key="1">
    <source>
        <dbReference type="Pfam" id="PF01593"/>
    </source>
</evidence>
<reference evidence="2 3" key="1">
    <citation type="submission" date="2019-06" db="EMBL/GenBank/DDBJ databases">
        <authorList>
            <person name="Jiang L."/>
        </authorList>
    </citation>
    <scope>NUCLEOTIDE SEQUENCE [LARGE SCALE GENOMIC DNA]</scope>
    <source>
        <strain evidence="2 3">YIM 48858</strain>
    </source>
</reference>
<evidence type="ECO:0000313" key="3">
    <source>
        <dbReference type="Proteomes" id="UP000305709"/>
    </source>
</evidence>
<dbReference type="AlphaFoldDB" id="A0A5C4NFI9"/>
<dbReference type="EMBL" id="VDFV01000014">
    <property type="protein sequence ID" value="TNC71397.1"/>
    <property type="molecule type" value="Genomic_DNA"/>
</dbReference>
<feature type="domain" description="Amine oxidase" evidence="1">
    <location>
        <begin position="19"/>
        <end position="386"/>
    </location>
</feature>
<dbReference type="PANTHER" id="PTHR21197">
    <property type="entry name" value="UDP-GALACTOPYRANOSE MUTASE"/>
    <property type="match status" value="1"/>
</dbReference>
<protein>
    <submittedName>
        <fullName evidence="2">NAD(P)/FAD-dependent oxidoreductase</fullName>
    </submittedName>
</protein>
<sequence length="484" mass="55427">MVVPFRLRQTALVIGAGPAGLTAAYEMQKLGLKLRPLVVEASSMVGGISRTEAHQGNRFDIGGHRFFTKVPEVETMWDEVLGDDFITVPRMSRIYYRGRYFSYPLKLLDALSNIGVYESFRILASYLKWQVFPHKAEETFEQWVMNRFGGRLYMHFFRTYTQKVWGIPPSRIQADWAAQRIRNLSLSKAVWNAIAGANDTASLIEQFRYPRLGPGMMWERTRDLVVERGGEVRLGAEVVRMNLDGDRVDSADVRQWGDDGKPGDEERIYPQEVVSTMALRDLIEAFDPPPPPEVREAAARLRYRDFMIVTLHLDHPDPFPDNWIYIHSPEVKVGRIQNFRAWSPEMVASPDTSSIGMEYFVNEGDEMWSMPDDRLRDLAAAELEKLGLAKAGTVIGHAVIRQRKAYPVYDEHYREALDIIQGWLGGLSNFQTVGRNGLHRYNNQDHSMLSAMLAVRNIAGESHDVWNVNVERSYHEDFEVRKTA</sequence>
<keyword evidence="3" id="KW-1185">Reference proteome</keyword>
<dbReference type="GO" id="GO:0008767">
    <property type="term" value="F:UDP-galactopyranose mutase activity"/>
    <property type="evidence" value="ECO:0007669"/>
    <property type="project" value="TreeGrafter"/>
</dbReference>
<dbReference type="Gene3D" id="3.50.50.60">
    <property type="entry name" value="FAD/NAD(P)-binding domain"/>
    <property type="match status" value="1"/>
</dbReference>
<dbReference type="SUPFAM" id="SSF51971">
    <property type="entry name" value="Nucleotide-binding domain"/>
    <property type="match status" value="1"/>
</dbReference>
<evidence type="ECO:0000313" key="2">
    <source>
        <dbReference type="EMBL" id="TNC71397.1"/>
    </source>
</evidence>
<comment type="caution">
    <text evidence="2">The sequence shown here is derived from an EMBL/GenBank/DDBJ whole genome shotgun (WGS) entry which is preliminary data.</text>
</comment>
<name>A0A5C4NFI9_9RHOB</name>
<dbReference type="RefSeq" id="WP_139081850.1">
    <property type="nucleotide sequence ID" value="NZ_VDFV01000014.1"/>
</dbReference>
<dbReference type="InterPro" id="IPR002937">
    <property type="entry name" value="Amino_oxidase"/>
</dbReference>
<proteinExistence type="predicted"/>
<dbReference type="NCBIfam" id="NF005545">
    <property type="entry name" value="PRK07208.1-1"/>
    <property type="match status" value="1"/>
</dbReference>
<dbReference type="GO" id="GO:0005829">
    <property type="term" value="C:cytosol"/>
    <property type="evidence" value="ECO:0007669"/>
    <property type="project" value="TreeGrafter"/>
</dbReference>
<dbReference type="OrthoDB" id="9769600at2"/>
<dbReference type="NCBIfam" id="NF005548">
    <property type="entry name" value="PRK07208.1-4"/>
    <property type="match status" value="1"/>
</dbReference>
<dbReference type="InterPro" id="IPR036188">
    <property type="entry name" value="FAD/NAD-bd_sf"/>
</dbReference>
<dbReference type="Proteomes" id="UP000305709">
    <property type="component" value="Unassembled WGS sequence"/>
</dbReference>
<organism evidence="2 3">
    <name type="scientific">Rubellimicrobium roseum</name>
    <dbReference type="NCBI Taxonomy" id="687525"/>
    <lineage>
        <taxon>Bacteria</taxon>
        <taxon>Pseudomonadati</taxon>
        <taxon>Pseudomonadota</taxon>
        <taxon>Alphaproteobacteria</taxon>
        <taxon>Rhodobacterales</taxon>
        <taxon>Roseobacteraceae</taxon>
        <taxon>Rubellimicrobium</taxon>
    </lineage>
</organism>